<dbReference type="InterPro" id="IPR009091">
    <property type="entry name" value="RCC1/BLIP-II"/>
</dbReference>
<accession>A0AA88KNJ7</accession>
<dbReference type="PANTHER" id="PTHR45982">
    <property type="entry name" value="REGULATOR OF CHROMOSOME CONDENSATION"/>
    <property type="match status" value="1"/>
</dbReference>
<dbReference type="AlphaFoldDB" id="A0AA88KNJ7"/>
<dbReference type="RefSeq" id="XP_044552096.1">
    <property type="nucleotide sequence ID" value="XM_044699738.1"/>
</dbReference>
<sequence length="469" mass="52669">MGKKLSKTQQRRNSSAATNHIMASTAFNISSKGLPMLSEMDDFEIYFQGYSAKGALLTGSFDQFNTATELNGSDHWNGQDRTGRFLRYSKFEKPNTRVLPLPPNETLKFIDIGLQFTTLLTYSNKVYLFGDFPYGNLSEVMKNCPNGKLLQVKLSHQDTVMADSFPTELVEMLCGEQFVTVRDCRDRIYYCGIASFGTGGSESFYSFADLQLQETIENQPENIDLLNGKITHFRVGGRHICICIDNHAILSIGANYYGQLCNNQHDSYSSVGDALQNIQQYKFTRALWNRTKQYRVMDIGCSGNMTCIVTTCGKIFKTGNVPNFLGENGTLYEIKLDGIPLAVSGTWTHILIHTDQNKVATISDTHQIDNITPISFTYNCLPAELRFSRGTNSNGDYYLLTSDTIYNRSGGQVLKTSLPIYFCKVTSEITMILCGSGRSGKKVREFWKNLHNCKGLHDISIHAQSTEWL</sequence>
<gene>
    <name evidence="1" type="ORF">C9374_000954</name>
</gene>
<comment type="caution">
    <text evidence="1">The sequence shown here is derived from an EMBL/GenBank/DDBJ whole genome shotgun (WGS) entry which is preliminary data.</text>
</comment>
<protein>
    <submittedName>
        <fullName evidence="1">Uncharacterized protein</fullName>
    </submittedName>
</protein>
<proteinExistence type="predicted"/>
<keyword evidence="2" id="KW-1185">Reference proteome</keyword>
<dbReference type="SUPFAM" id="SSF50985">
    <property type="entry name" value="RCC1/BLIP-II"/>
    <property type="match status" value="1"/>
</dbReference>
<reference evidence="1 2" key="1">
    <citation type="journal article" date="2018" name="BMC Genomics">
        <title>The genome of Naegleria lovaniensis, the basis for a comparative approach to unravel pathogenicity factors of the human pathogenic amoeba N. fowleri.</title>
        <authorList>
            <person name="Liechti N."/>
            <person name="Schurch N."/>
            <person name="Bruggmann R."/>
            <person name="Wittwer M."/>
        </authorList>
    </citation>
    <scope>NUCLEOTIDE SEQUENCE [LARGE SCALE GENOMIC DNA]</scope>
    <source>
        <strain evidence="1 2">ATCC 30569</strain>
    </source>
</reference>
<organism evidence="1 2">
    <name type="scientific">Naegleria lovaniensis</name>
    <name type="common">Amoeba</name>
    <dbReference type="NCBI Taxonomy" id="51637"/>
    <lineage>
        <taxon>Eukaryota</taxon>
        <taxon>Discoba</taxon>
        <taxon>Heterolobosea</taxon>
        <taxon>Tetramitia</taxon>
        <taxon>Eutetramitia</taxon>
        <taxon>Vahlkampfiidae</taxon>
        <taxon>Naegleria</taxon>
    </lineage>
</organism>
<dbReference type="PANTHER" id="PTHR45982:SF1">
    <property type="entry name" value="REGULATOR OF CHROMOSOME CONDENSATION"/>
    <property type="match status" value="1"/>
</dbReference>
<dbReference type="GeneID" id="68093410"/>
<dbReference type="Gene3D" id="2.130.10.30">
    <property type="entry name" value="Regulator of chromosome condensation 1/beta-lactamase-inhibitor protein II"/>
    <property type="match status" value="1"/>
</dbReference>
<dbReference type="Proteomes" id="UP000816034">
    <property type="component" value="Unassembled WGS sequence"/>
</dbReference>
<evidence type="ECO:0000313" key="2">
    <source>
        <dbReference type="Proteomes" id="UP000816034"/>
    </source>
</evidence>
<dbReference type="InterPro" id="IPR051553">
    <property type="entry name" value="Ran_GTPase-activating"/>
</dbReference>
<evidence type="ECO:0000313" key="1">
    <source>
        <dbReference type="EMBL" id="KAG2388104.1"/>
    </source>
</evidence>
<dbReference type="EMBL" id="PYSW02000011">
    <property type="protein sequence ID" value="KAG2388104.1"/>
    <property type="molecule type" value="Genomic_DNA"/>
</dbReference>
<name>A0AA88KNJ7_NAELO</name>